<dbReference type="SUPFAM" id="SSF56112">
    <property type="entry name" value="Protein kinase-like (PK-like)"/>
    <property type="match status" value="1"/>
</dbReference>
<dbReference type="CDD" id="cd00180">
    <property type="entry name" value="PKc"/>
    <property type="match status" value="1"/>
</dbReference>
<name>A0A8H4LED4_9HYPO</name>
<evidence type="ECO:0000259" key="2">
    <source>
        <dbReference type="PROSITE" id="PS50011"/>
    </source>
</evidence>
<organism evidence="3 4">
    <name type="scientific">Fusarium albosuccineum</name>
    <dbReference type="NCBI Taxonomy" id="1237068"/>
    <lineage>
        <taxon>Eukaryota</taxon>
        <taxon>Fungi</taxon>
        <taxon>Dikarya</taxon>
        <taxon>Ascomycota</taxon>
        <taxon>Pezizomycotina</taxon>
        <taxon>Sordariomycetes</taxon>
        <taxon>Hypocreomycetidae</taxon>
        <taxon>Hypocreales</taxon>
        <taxon>Nectriaceae</taxon>
        <taxon>Fusarium</taxon>
        <taxon>Fusarium decemcellulare species complex</taxon>
    </lineage>
</organism>
<evidence type="ECO:0000256" key="1">
    <source>
        <dbReference type="SAM" id="MobiDB-lite"/>
    </source>
</evidence>
<keyword evidence="4" id="KW-1185">Reference proteome</keyword>
<dbReference type="Gene3D" id="1.10.510.10">
    <property type="entry name" value="Transferase(Phosphotransferase) domain 1"/>
    <property type="match status" value="1"/>
</dbReference>
<dbReference type="GO" id="GO:0005524">
    <property type="term" value="F:ATP binding"/>
    <property type="evidence" value="ECO:0007669"/>
    <property type="project" value="InterPro"/>
</dbReference>
<dbReference type="GO" id="GO:0004674">
    <property type="term" value="F:protein serine/threonine kinase activity"/>
    <property type="evidence" value="ECO:0007669"/>
    <property type="project" value="TreeGrafter"/>
</dbReference>
<reference evidence="3 4" key="1">
    <citation type="submission" date="2020-01" db="EMBL/GenBank/DDBJ databases">
        <title>Identification and distribution of gene clusters putatively required for synthesis of sphingolipid metabolism inhibitors in phylogenetically diverse species of the filamentous fungus Fusarium.</title>
        <authorList>
            <person name="Kim H.-S."/>
            <person name="Busman M."/>
            <person name="Brown D.W."/>
            <person name="Divon H."/>
            <person name="Uhlig S."/>
            <person name="Proctor R.H."/>
        </authorList>
    </citation>
    <scope>NUCLEOTIDE SEQUENCE [LARGE SCALE GENOMIC DNA]</scope>
    <source>
        <strain evidence="3 4">NRRL 20459</strain>
    </source>
</reference>
<evidence type="ECO:0000313" key="3">
    <source>
        <dbReference type="EMBL" id="KAF4468115.1"/>
    </source>
</evidence>
<feature type="domain" description="Protein kinase" evidence="2">
    <location>
        <begin position="252"/>
        <end position="627"/>
    </location>
</feature>
<protein>
    <recommendedName>
        <fullName evidence="2">Protein kinase domain-containing protein</fullName>
    </recommendedName>
</protein>
<feature type="region of interest" description="Disordered" evidence="1">
    <location>
        <begin position="464"/>
        <end position="487"/>
    </location>
</feature>
<dbReference type="Proteomes" id="UP000554235">
    <property type="component" value="Unassembled WGS sequence"/>
</dbReference>
<gene>
    <name evidence="3" type="ORF">FALBO_4990</name>
</gene>
<dbReference type="OrthoDB" id="1046782at2759"/>
<dbReference type="PANTHER" id="PTHR24359">
    <property type="entry name" value="SERINE/THREONINE-PROTEIN KINASE SBK1"/>
    <property type="match status" value="1"/>
</dbReference>
<dbReference type="EMBL" id="JAADYS010000652">
    <property type="protein sequence ID" value="KAF4468115.1"/>
    <property type="molecule type" value="Genomic_DNA"/>
</dbReference>
<dbReference type="PANTHER" id="PTHR24359:SF1">
    <property type="entry name" value="INHIBITOR OF NUCLEAR FACTOR KAPPA-B KINASE EPSILON SUBUNIT HOMOLOG 1-RELATED"/>
    <property type="match status" value="1"/>
</dbReference>
<dbReference type="PROSITE" id="PS50011">
    <property type="entry name" value="PROTEIN_KINASE_DOM"/>
    <property type="match status" value="1"/>
</dbReference>
<dbReference type="InterPro" id="IPR011009">
    <property type="entry name" value="Kinase-like_dom_sf"/>
</dbReference>
<dbReference type="AlphaFoldDB" id="A0A8H4LED4"/>
<proteinExistence type="predicted"/>
<dbReference type="Pfam" id="PF00069">
    <property type="entry name" value="Pkinase"/>
    <property type="match status" value="1"/>
</dbReference>
<evidence type="ECO:0000313" key="4">
    <source>
        <dbReference type="Proteomes" id="UP000554235"/>
    </source>
</evidence>
<dbReference type="SMART" id="SM00220">
    <property type="entry name" value="S_TKc"/>
    <property type="match status" value="1"/>
</dbReference>
<sequence>MPPEKRPLDTMEAGRFVARFQETKQPSNLLSLNPGLDQDRTFKRPRLMSDQSSRIYDYGGSLLPDRPPCTPIERTPQPMSLIGIGQFHGAESTNAPAEVQLDDLQSMADRLRNAMEQHVLDGTKEFLPLGQLRRICTPANVLEELKGPFPQRAQEYADYVCGKTFEEFRKGHSAHKLFVILVLTKELDKLHRFVEAQVCDRHLPFIWDGNNKLRSRERELVSCQPGEERPCFLENEKNFMRCFYREQWQVLVPFISKINNGQVGEYELGADTIMPWTFHQLVGNESGFSQVFKVKIHKDHHTFDDHEYFALKVLNSGTKQEDFQQELYALRKTPSGSHVIDLFATFKVGDELSFLFPWAKGGSLADLMKGEPSQLFTCSPMVVVKWVAEQCEGIAQGLHGIHNADPPIKGRRHPVTNPQLWKDNYGIHGDVKPDNILRFFREESSHELGELTWSDFGMTKFHTEASRSRQPGNGPLSPTYASPEHNAYSHGVSRRSDIWALGCVFTELLTWIIRGKESHEEYRKARLNEQDVGRRRGSWREDRFFGKTFGNDGIPGIPKNLFVKKSVLQCIEDNKKAVSGAGNEVDYLTEFLDFIRDRMLVIDGDKRAASAEVSQLRKRASNRTEVVEYREVAYSDTASCTMGWFDCYCAFCAGPFHDAYELWTVFLEKWTYPDNWPDGFPLFEGDYNDSSPYVNISETDGEFWDSCVCVTHESPETFVSPECYVGPDTDGVFRISSWGRELDLREDDFVPIHKTCLSFICRHNGITPRELWESFYGDSSEGICGPDSDGLITCVDYYHMEKRNDHEFASALQDRKTKLYSPESMEECNWLLARPTLLPPLKPLQPSTIEMASPGVRKVFGVQELLDAILGYVADVPAEVMEEELKQSQDDFDAPSAIVAAKALLSLTQVDRWFYHEIVTKRQSLFLEAARNFGWMLPFTPDDWSDSKWANDWSKNSGSKSHIDWRAHMLACLNKNTPHVRNRWRFHRMAVQFARGTSRFRNEKRPDWFWNAGKLGFRPDLGPPTHKEWEL</sequence>
<accession>A0A8H4LED4</accession>
<comment type="caution">
    <text evidence="3">The sequence shown here is derived from an EMBL/GenBank/DDBJ whole genome shotgun (WGS) entry which is preliminary data.</text>
</comment>
<dbReference type="InterPro" id="IPR000719">
    <property type="entry name" value="Prot_kinase_dom"/>
</dbReference>